<dbReference type="PROSITE" id="PS50011">
    <property type="entry name" value="PROTEIN_KINASE_DOM"/>
    <property type="match status" value="1"/>
</dbReference>
<dbReference type="InterPro" id="IPR011009">
    <property type="entry name" value="Kinase-like_dom_sf"/>
</dbReference>
<dbReference type="SUPFAM" id="SSF56112">
    <property type="entry name" value="Protein kinase-like (PK-like)"/>
    <property type="match status" value="1"/>
</dbReference>
<dbReference type="Gene3D" id="3.30.200.20">
    <property type="entry name" value="Phosphorylase Kinase, domain 1"/>
    <property type="match status" value="1"/>
</dbReference>
<feature type="compositionally biased region" description="Low complexity" evidence="11">
    <location>
        <begin position="60"/>
        <end position="69"/>
    </location>
</feature>
<dbReference type="SMR" id="A0AA96NNH1"/>
<dbReference type="AlphaFoldDB" id="A0AA96NNH1"/>
<evidence type="ECO:0000256" key="5">
    <source>
        <dbReference type="ARBA" id="ARBA00022679"/>
    </source>
</evidence>
<feature type="compositionally biased region" description="Basic and acidic residues" evidence="11">
    <location>
        <begin position="453"/>
        <end position="467"/>
    </location>
</feature>
<dbReference type="InterPro" id="IPR000719">
    <property type="entry name" value="Prot_kinase_dom"/>
</dbReference>
<sequence>MVISCQVQILARKTAKIGLSLIHSFKKKASHVLMGCLCSKGAKDHDADATSENRTPSRNSAAASAKTAAGTNDGGSAVLDAKLKENRINSSTLQPDDGEKVVVAFDVRISSGNNAELKGLSGEHVVAGWPAWLANVAPKAVEGWLPRRADSFEKLDKIGQGTYSIVYKARDLETGKIVALKKVRFVNMDPESVRFMAREIHILRRLDHPNVIKLEGIVTSRVSQSLYLVFEYMEHDLAGLVATPGLKLTEPQIKCFVQQLLHGLDHCHKNGVLHRDIKGSNLLIDSNGMLKIADFGLAISYDPNNPQPLTSRVVTLWYRPPELLLGATEYGVAVDMWSTGCIVAELFAGKPIMTGRTEVEQIHKIFKLCGSPMDDYCKKSKVPETAMFKPQQQYRRCVAETFKVFPPSAVVLIDSLLSLEPEARGTASSALQSDFFRTEPLACDPSSLPKLPPSKEYDVRLRQEEARRQRKAALGGRGAESVRPGNENRETNRAVNGAAELKQHTHTSSKSNSEKFNPEDSVPGFRVEPRALQNSAKVPGFGSTWNNMGGYTDHSTVPGRACSSVRVANASSTMRAKGSSHSHIPHLGATDLRNPVDAADQDHPLGRPASSHKKNPEVKDAMNHGRKYRRIHHSGPLMPPGGNIDDMLKEHERHIQDAVRKARRAPRQAEQVDRRT</sequence>
<dbReference type="EMBL" id="OR469838">
    <property type="protein sequence ID" value="WNT93116.1"/>
    <property type="molecule type" value="mRNA"/>
</dbReference>
<comment type="catalytic activity">
    <reaction evidence="9">
        <text>[DNA-directed RNA polymerase] + ATP = phospho-[DNA-directed RNA polymerase] + ADP + H(+)</text>
        <dbReference type="Rhea" id="RHEA:10216"/>
        <dbReference type="Rhea" id="RHEA-COMP:11321"/>
        <dbReference type="Rhea" id="RHEA-COMP:11322"/>
        <dbReference type="ChEBI" id="CHEBI:15378"/>
        <dbReference type="ChEBI" id="CHEBI:30616"/>
        <dbReference type="ChEBI" id="CHEBI:43176"/>
        <dbReference type="ChEBI" id="CHEBI:68546"/>
        <dbReference type="ChEBI" id="CHEBI:456216"/>
        <dbReference type="EC" id="2.7.11.23"/>
    </reaction>
</comment>
<keyword evidence="4" id="KW-0597">Phosphoprotein</keyword>
<dbReference type="GO" id="GO:0005634">
    <property type="term" value="C:nucleus"/>
    <property type="evidence" value="ECO:0007669"/>
    <property type="project" value="TreeGrafter"/>
</dbReference>
<keyword evidence="6 10" id="KW-0547">Nucleotide-binding</keyword>
<dbReference type="PANTHER" id="PTHR24056">
    <property type="entry name" value="CELL DIVISION PROTEIN KINASE"/>
    <property type="match status" value="1"/>
</dbReference>
<feature type="region of interest" description="Disordered" evidence="11">
    <location>
        <begin position="599"/>
        <end position="618"/>
    </location>
</feature>
<organism evidence="13">
    <name type="scientific">Phyllostachys edulis</name>
    <name type="common">Tortoise shell bamboo</name>
    <name type="synonym">Bambusa edulis</name>
    <dbReference type="NCBI Taxonomy" id="38705"/>
    <lineage>
        <taxon>Eukaryota</taxon>
        <taxon>Viridiplantae</taxon>
        <taxon>Streptophyta</taxon>
        <taxon>Embryophyta</taxon>
        <taxon>Tracheophyta</taxon>
        <taxon>Spermatophyta</taxon>
        <taxon>Magnoliopsida</taxon>
        <taxon>Liliopsida</taxon>
        <taxon>Poales</taxon>
        <taxon>Poaceae</taxon>
        <taxon>BOP clade</taxon>
        <taxon>Bambusoideae</taxon>
        <taxon>Arundinarodae</taxon>
        <taxon>Arundinarieae</taxon>
        <taxon>Arundinariinae</taxon>
        <taxon>Phyllostachys</taxon>
    </lineage>
</organism>
<dbReference type="GO" id="GO:0000307">
    <property type="term" value="C:cyclin-dependent protein kinase holoenzyme complex"/>
    <property type="evidence" value="ECO:0007669"/>
    <property type="project" value="TreeGrafter"/>
</dbReference>
<feature type="binding site" evidence="10">
    <location>
        <position position="181"/>
    </location>
    <ligand>
        <name>ATP</name>
        <dbReference type="ChEBI" id="CHEBI:30616"/>
    </ligand>
</feature>
<evidence type="ECO:0000256" key="10">
    <source>
        <dbReference type="PROSITE-ProRule" id="PRU10141"/>
    </source>
</evidence>
<keyword evidence="7" id="KW-0418">Kinase</keyword>
<evidence type="ECO:0000256" key="6">
    <source>
        <dbReference type="ARBA" id="ARBA00022741"/>
    </source>
</evidence>
<dbReference type="InterPro" id="IPR008271">
    <property type="entry name" value="Ser/Thr_kinase_AS"/>
</dbReference>
<feature type="region of interest" description="Disordered" evidence="11">
    <location>
        <begin position="657"/>
        <end position="676"/>
    </location>
</feature>
<feature type="domain" description="Protein kinase" evidence="12">
    <location>
        <begin position="152"/>
        <end position="436"/>
    </location>
</feature>
<comment type="similarity">
    <text evidence="1">Belongs to the protein kinase superfamily. CMGC Ser/Thr protein kinase family. CDC2/CDKX subfamily.</text>
</comment>
<name>A0AA96NNH1_PHYED</name>
<dbReference type="GO" id="GO:0008353">
    <property type="term" value="F:RNA polymerase II CTD heptapeptide repeat kinase activity"/>
    <property type="evidence" value="ECO:0007669"/>
    <property type="project" value="UniProtKB-EC"/>
</dbReference>
<evidence type="ECO:0000256" key="11">
    <source>
        <dbReference type="SAM" id="MobiDB-lite"/>
    </source>
</evidence>
<dbReference type="PROSITE" id="PS00107">
    <property type="entry name" value="PROTEIN_KINASE_ATP"/>
    <property type="match status" value="1"/>
</dbReference>
<evidence type="ECO:0000313" key="13">
    <source>
        <dbReference type="EMBL" id="WNT93116.1"/>
    </source>
</evidence>
<evidence type="ECO:0000256" key="8">
    <source>
        <dbReference type="ARBA" id="ARBA00022840"/>
    </source>
</evidence>
<proteinExistence type="evidence at transcript level"/>
<evidence type="ECO:0000256" key="9">
    <source>
        <dbReference type="ARBA" id="ARBA00049280"/>
    </source>
</evidence>
<dbReference type="InterPro" id="IPR017441">
    <property type="entry name" value="Protein_kinase_ATP_BS"/>
</dbReference>
<keyword evidence="8 10" id="KW-0067">ATP-binding</keyword>
<dbReference type="FunFam" id="1.10.510.10:FF:000043">
    <property type="entry name" value="probable serine/threonine-protein kinase At1g54610"/>
    <property type="match status" value="1"/>
</dbReference>
<dbReference type="FunFam" id="3.30.200.20:FF:000021">
    <property type="entry name" value="probable serine/threonine-protein kinase At1g54610"/>
    <property type="match status" value="1"/>
</dbReference>
<feature type="region of interest" description="Disordered" evidence="11">
    <location>
        <begin position="442"/>
        <end position="525"/>
    </location>
</feature>
<dbReference type="EC" id="2.7.11.23" evidence="2"/>
<evidence type="ECO:0000256" key="3">
    <source>
        <dbReference type="ARBA" id="ARBA00022527"/>
    </source>
</evidence>
<evidence type="ECO:0000256" key="1">
    <source>
        <dbReference type="ARBA" id="ARBA00006485"/>
    </source>
</evidence>
<keyword evidence="5" id="KW-0808">Transferase</keyword>
<keyword evidence="3" id="KW-0723">Serine/threonine-protein kinase</keyword>
<dbReference type="CDD" id="cd07840">
    <property type="entry name" value="STKc_CDK9_like"/>
    <property type="match status" value="1"/>
</dbReference>
<dbReference type="Pfam" id="PF00069">
    <property type="entry name" value="Pkinase"/>
    <property type="match status" value="1"/>
</dbReference>
<dbReference type="PANTHER" id="PTHR24056:SF555">
    <property type="entry name" value="PROTEIN KINASE DOMAIN-CONTAINING PROTEIN"/>
    <property type="match status" value="1"/>
</dbReference>
<evidence type="ECO:0000259" key="12">
    <source>
        <dbReference type="PROSITE" id="PS50011"/>
    </source>
</evidence>
<accession>A0AA96NNH1</accession>
<dbReference type="InterPro" id="IPR050108">
    <property type="entry name" value="CDK"/>
</dbReference>
<dbReference type="SMART" id="SM00220">
    <property type="entry name" value="S_TKc"/>
    <property type="match status" value="1"/>
</dbReference>
<gene>
    <name evidence="13" type="primary">CKL10</name>
</gene>
<dbReference type="Gene3D" id="1.10.510.10">
    <property type="entry name" value="Transferase(Phosphotransferase) domain 1"/>
    <property type="match status" value="1"/>
</dbReference>
<feature type="region of interest" description="Disordered" evidence="11">
    <location>
        <begin position="45"/>
        <end position="73"/>
    </location>
</feature>
<evidence type="ECO:0000256" key="7">
    <source>
        <dbReference type="ARBA" id="ARBA00022777"/>
    </source>
</evidence>
<dbReference type="PROSITE" id="PS00108">
    <property type="entry name" value="PROTEIN_KINASE_ST"/>
    <property type="match status" value="1"/>
</dbReference>
<feature type="compositionally biased region" description="Polar residues" evidence="11">
    <location>
        <begin position="50"/>
        <end position="59"/>
    </location>
</feature>
<dbReference type="GO" id="GO:0005524">
    <property type="term" value="F:ATP binding"/>
    <property type="evidence" value="ECO:0007669"/>
    <property type="project" value="UniProtKB-UniRule"/>
</dbReference>
<evidence type="ECO:0000256" key="4">
    <source>
        <dbReference type="ARBA" id="ARBA00022553"/>
    </source>
</evidence>
<protein>
    <recommendedName>
        <fullName evidence="2">[RNA-polymerase]-subunit kinase</fullName>
        <ecNumber evidence="2">2.7.11.23</ecNumber>
    </recommendedName>
</protein>
<dbReference type="GO" id="GO:0032968">
    <property type="term" value="P:positive regulation of transcription elongation by RNA polymerase II"/>
    <property type="evidence" value="ECO:0007669"/>
    <property type="project" value="TreeGrafter"/>
</dbReference>
<reference evidence="13" key="1">
    <citation type="submission" date="2023-08" db="EMBL/GenBank/DDBJ databases">
        <authorList>
            <person name="Dong K."/>
        </authorList>
    </citation>
    <scope>NUCLEOTIDE SEQUENCE</scope>
</reference>
<evidence type="ECO:0000256" key="2">
    <source>
        <dbReference type="ARBA" id="ARBA00012409"/>
    </source>
</evidence>